<dbReference type="Gene3D" id="2.40.100.10">
    <property type="entry name" value="Cyclophilin-like"/>
    <property type="match status" value="1"/>
</dbReference>
<keyword evidence="4 5" id="KW-0413">Isomerase</keyword>
<dbReference type="Proteomes" id="UP000535838">
    <property type="component" value="Unassembled WGS sequence"/>
</dbReference>
<accession>A0A841T1P3</accession>
<feature type="domain" description="PPIase cyclophilin-type" evidence="6">
    <location>
        <begin position="59"/>
        <end position="207"/>
    </location>
</feature>
<comment type="caution">
    <text evidence="7">The sequence shown here is derived from an EMBL/GenBank/DDBJ whole genome shotgun (WGS) entry which is preliminary data.</text>
</comment>
<dbReference type="PANTHER" id="PTHR45625:SF4">
    <property type="entry name" value="PEPTIDYLPROLYL ISOMERASE DOMAIN AND WD REPEAT-CONTAINING PROTEIN 1"/>
    <property type="match status" value="1"/>
</dbReference>
<evidence type="ECO:0000313" key="7">
    <source>
        <dbReference type="EMBL" id="MBB6636495.1"/>
    </source>
</evidence>
<name>A0A841T1P3_9BACL</name>
<sequence length="221" mass="23371">MKSNSRKPLLLLLAGIALISVLLSGCGKNNDKPAAFTGSVDPNASHPIVTIEMDSGKIIKAELYPEVAPITVNNFISLAKSGFYDGLTFHRIIKGFMIQGGDPEGNGSGGPGYSIKGEFANNGVTNKLLHEKGVLSMARSESADSAGSQFFIMDGTADYLDGLYAGFGKLTDGFDVLEEIVNLETVEGPDGALSKPVTPPVMKKVTVDTLGVEYPEPEKMK</sequence>
<dbReference type="InterPro" id="IPR002130">
    <property type="entry name" value="Cyclophilin-type_PPIase_dom"/>
</dbReference>
<dbReference type="PRINTS" id="PR00153">
    <property type="entry name" value="CSAPPISMRASE"/>
</dbReference>
<dbReference type="EC" id="5.2.1.8" evidence="5"/>
<dbReference type="InterPro" id="IPR020892">
    <property type="entry name" value="Cyclophilin-type_PPIase_CS"/>
</dbReference>
<evidence type="ECO:0000256" key="4">
    <source>
        <dbReference type="ARBA" id="ARBA00023235"/>
    </source>
</evidence>
<comment type="similarity">
    <text evidence="5">Belongs to the cyclophilin-type PPIase family.</text>
</comment>
<gene>
    <name evidence="7" type="ORF">H7B67_20430</name>
</gene>
<evidence type="ECO:0000256" key="5">
    <source>
        <dbReference type="RuleBase" id="RU363019"/>
    </source>
</evidence>
<evidence type="ECO:0000256" key="3">
    <source>
        <dbReference type="ARBA" id="ARBA00023110"/>
    </source>
</evidence>
<dbReference type="EMBL" id="JACJVQ010000018">
    <property type="protein sequence ID" value="MBB6636495.1"/>
    <property type="molecule type" value="Genomic_DNA"/>
</dbReference>
<dbReference type="PROSITE" id="PS51257">
    <property type="entry name" value="PROKAR_LIPOPROTEIN"/>
    <property type="match status" value="1"/>
</dbReference>
<comment type="function">
    <text evidence="2 5">PPIases accelerate the folding of proteins. It catalyzes the cis-trans isomerization of proline imidic peptide bonds in oligopeptides.</text>
</comment>
<evidence type="ECO:0000256" key="1">
    <source>
        <dbReference type="ARBA" id="ARBA00000971"/>
    </source>
</evidence>
<keyword evidence="8" id="KW-1185">Reference proteome</keyword>
<dbReference type="GO" id="GO:0006457">
    <property type="term" value="P:protein folding"/>
    <property type="evidence" value="ECO:0007669"/>
    <property type="project" value="InterPro"/>
</dbReference>
<evidence type="ECO:0000256" key="2">
    <source>
        <dbReference type="ARBA" id="ARBA00002388"/>
    </source>
</evidence>
<dbReference type="PANTHER" id="PTHR45625">
    <property type="entry name" value="PEPTIDYL-PROLYL CIS-TRANS ISOMERASE-RELATED"/>
    <property type="match status" value="1"/>
</dbReference>
<comment type="catalytic activity">
    <reaction evidence="1 5">
        <text>[protein]-peptidylproline (omega=180) = [protein]-peptidylproline (omega=0)</text>
        <dbReference type="Rhea" id="RHEA:16237"/>
        <dbReference type="Rhea" id="RHEA-COMP:10747"/>
        <dbReference type="Rhea" id="RHEA-COMP:10748"/>
        <dbReference type="ChEBI" id="CHEBI:83833"/>
        <dbReference type="ChEBI" id="CHEBI:83834"/>
        <dbReference type="EC" id="5.2.1.8"/>
    </reaction>
</comment>
<dbReference type="GO" id="GO:0003755">
    <property type="term" value="F:peptidyl-prolyl cis-trans isomerase activity"/>
    <property type="evidence" value="ECO:0007669"/>
    <property type="project" value="UniProtKB-UniRule"/>
</dbReference>
<organism evidence="7 8">
    <name type="scientific">Cohnella thailandensis</name>
    <dbReference type="NCBI Taxonomy" id="557557"/>
    <lineage>
        <taxon>Bacteria</taxon>
        <taxon>Bacillati</taxon>
        <taxon>Bacillota</taxon>
        <taxon>Bacilli</taxon>
        <taxon>Bacillales</taxon>
        <taxon>Paenibacillaceae</taxon>
        <taxon>Cohnella</taxon>
    </lineage>
</organism>
<dbReference type="SUPFAM" id="SSF50891">
    <property type="entry name" value="Cyclophilin-like"/>
    <property type="match status" value="1"/>
</dbReference>
<reference evidence="7 8" key="1">
    <citation type="submission" date="2020-08" db="EMBL/GenBank/DDBJ databases">
        <title>Cohnella phylogeny.</title>
        <authorList>
            <person name="Dunlap C."/>
        </authorList>
    </citation>
    <scope>NUCLEOTIDE SEQUENCE [LARGE SCALE GENOMIC DNA]</scope>
    <source>
        <strain evidence="7 8">DSM 25241</strain>
    </source>
</reference>
<dbReference type="AlphaFoldDB" id="A0A841T1P3"/>
<dbReference type="CDD" id="cd00317">
    <property type="entry name" value="cyclophilin"/>
    <property type="match status" value="1"/>
</dbReference>
<dbReference type="PROSITE" id="PS00170">
    <property type="entry name" value="CSA_PPIASE_1"/>
    <property type="match status" value="1"/>
</dbReference>
<dbReference type="RefSeq" id="WP_185121720.1">
    <property type="nucleotide sequence ID" value="NZ_JACJVQ010000018.1"/>
</dbReference>
<keyword evidence="3 5" id="KW-0697">Rotamase</keyword>
<proteinExistence type="inferred from homology"/>
<dbReference type="InterPro" id="IPR044666">
    <property type="entry name" value="Cyclophilin_A-like"/>
</dbReference>
<evidence type="ECO:0000259" key="6">
    <source>
        <dbReference type="PROSITE" id="PS50072"/>
    </source>
</evidence>
<protein>
    <recommendedName>
        <fullName evidence="5">Peptidyl-prolyl cis-trans isomerase</fullName>
        <shortName evidence="5">PPIase</shortName>
        <ecNumber evidence="5">5.2.1.8</ecNumber>
    </recommendedName>
</protein>
<evidence type="ECO:0000313" key="8">
    <source>
        <dbReference type="Proteomes" id="UP000535838"/>
    </source>
</evidence>
<dbReference type="InterPro" id="IPR029000">
    <property type="entry name" value="Cyclophilin-like_dom_sf"/>
</dbReference>
<dbReference type="PROSITE" id="PS50072">
    <property type="entry name" value="CSA_PPIASE_2"/>
    <property type="match status" value="1"/>
</dbReference>
<dbReference type="Pfam" id="PF00160">
    <property type="entry name" value="Pro_isomerase"/>
    <property type="match status" value="1"/>
</dbReference>